<reference evidence="1" key="2">
    <citation type="submission" date="2021-02" db="EMBL/GenBank/DDBJ databases">
        <title>Aspergillus chevalieri M1 genome sequence.</title>
        <authorList>
            <person name="Kadooka C."/>
            <person name="Mori K."/>
            <person name="Futagami T."/>
        </authorList>
    </citation>
    <scope>NUCLEOTIDE SEQUENCE</scope>
    <source>
        <strain evidence="1">M1</strain>
    </source>
</reference>
<dbReference type="AlphaFoldDB" id="A0A7R7VXI7"/>
<accession>A0A7R7VXI7</accession>
<dbReference type="KEGG" id="ache:ACHE_80502A"/>
<evidence type="ECO:0000313" key="1">
    <source>
        <dbReference type="EMBL" id="BCR92602.1"/>
    </source>
</evidence>
<gene>
    <name evidence="1" type="ORF">ACHE_80502A</name>
</gene>
<reference evidence="1" key="1">
    <citation type="submission" date="2021-01" db="EMBL/GenBank/DDBJ databases">
        <authorList>
            <consortium name="Aspergillus chevalieri M1 genome sequencing consortium"/>
            <person name="Kazuki M."/>
            <person name="Futagami T."/>
        </authorList>
    </citation>
    <scope>NUCLEOTIDE SEQUENCE</scope>
    <source>
        <strain evidence="1">M1</strain>
    </source>
</reference>
<proteinExistence type="predicted"/>
<dbReference type="GeneID" id="66986951"/>
<dbReference type="EMBL" id="AP024423">
    <property type="protein sequence ID" value="BCR92602.1"/>
    <property type="molecule type" value="Genomic_DNA"/>
</dbReference>
<dbReference type="RefSeq" id="XP_043141115.1">
    <property type="nucleotide sequence ID" value="XM_043283880.1"/>
</dbReference>
<organism evidence="1 2">
    <name type="scientific">Aspergillus chevalieri</name>
    <name type="common">Eurotium chevalieri</name>
    <dbReference type="NCBI Taxonomy" id="182096"/>
    <lineage>
        <taxon>Eukaryota</taxon>
        <taxon>Fungi</taxon>
        <taxon>Dikarya</taxon>
        <taxon>Ascomycota</taxon>
        <taxon>Pezizomycotina</taxon>
        <taxon>Eurotiomycetes</taxon>
        <taxon>Eurotiomycetidae</taxon>
        <taxon>Eurotiales</taxon>
        <taxon>Aspergillaceae</taxon>
        <taxon>Aspergillus</taxon>
        <taxon>Aspergillus subgen. Aspergillus</taxon>
    </lineage>
</organism>
<name>A0A7R7VXI7_ASPCH</name>
<dbReference type="Pfam" id="PF12710">
    <property type="entry name" value="HAD"/>
    <property type="match status" value="1"/>
</dbReference>
<protein>
    <submittedName>
        <fullName evidence="1">Uncharacterized protein</fullName>
    </submittedName>
</protein>
<sequence length="118" mass="13811">MRTLMDQLQSNFLMKPSLRITIRCRLFFDADKTLAADDTGARFWERIKETKGKDDPLSTLFGGPLKYSYTAFRQAMLLYEESTNDDEFDAICEEVATYTHLYPQICSLLRQEGRYHHV</sequence>
<dbReference type="Proteomes" id="UP000637239">
    <property type="component" value="Chromosome 8"/>
</dbReference>
<evidence type="ECO:0000313" key="2">
    <source>
        <dbReference type="Proteomes" id="UP000637239"/>
    </source>
</evidence>
<keyword evidence="2" id="KW-1185">Reference proteome</keyword>